<dbReference type="STRING" id="436515.GCA_001752345_01713"/>
<sequence>MSVFAAVRGIGTFPARTNPMPRSTAVPASAPTSPWAPADRRAQQREVKRMAVLRTAAQLFNERGFHATSLDDIAERLNVSKPTLYYYIENKDQILLECVKMALDLMQTGIGEVRAAGGSAIDQLKACMRIYSGVVTQDFGMCVIRIGEDPLPDPLKKELRRLKAGIDGHFRRLIEEGVAEGALAPCDPKMAAFMLAGALSWIGRWYRPDGDLTPDQIADQGIELLLNGVLQRAPTKANP</sequence>
<dbReference type="SUPFAM" id="SSF48498">
    <property type="entry name" value="Tetracyclin repressor-like, C-terminal domain"/>
    <property type="match status" value="1"/>
</dbReference>
<name>A0A1E7U4I1_9BURK</name>
<feature type="region of interest" description="Disordered" evidence="1">
    <location>
        <begin position="16"/>
        <end position="38"/>
    </location>
</feature>
<dbReference type="SUPFAM" id="SSF46689">
    <property type="entry name" value="Homeodomain-like"/>
    <property type="match status" value="1"/>
</dbReference>
<dbReference type="FunFam" id="1.10.10.60:FF:000141">
    <property type="entry name" value="TetR family transcriptional regulator"/>
    <property type="match status" value="1"/>
</dbReference>
<evidence type="ECO:0000313" key="2">
    <source>
        <dbReference type="EMBL" id="ATA54004.1"/>
    </source>
</evidence>
<feature type="compositionally biased region" description="Low complexity" evidence="1">
    <location>
        <begin position="21"/>
        <end position="37"/>
    </location>
</feature>
<dbReference type="InterPro" id="IPR041490">
    <property type="entry name" value="KstR2_TetR_C"/>
</dbReference>
<dbReference type="GO" id="GO:0003700">
    <property type="term" value="F:DNA-binding transcription factor activity"/>
    <property type="evidence" value="ECO:0007669"/>
    <property type="project" value="TreeGrafter"/>
</dbReference>
<proteinExistence type="predicted"/>
<dbReference type="Gene3D" id="1.10.10.60">
    <property type="entry name" value="Homeodomain-like"/>
    <property type="match status" value="1"/>
</dbReference>
<dbReference type="PRINTS" id="PR00455">
    <property type="entry name" value="HTHTETR"/>
</dbReference>
<dbReference type="Gene3D" id="1.10.357.10">
    <property type="entry name" value="Tetracycline Repressor, domain 2"/>
    <property type="match status" value="1"/>
</dbReference>
<evidence type="ECO:0000313" key="3">
    <source>
        <dbReference type="Proteomes" id="UP000217154"/>
    </source>
</evidence>
<dbReference type="PANTHER" id="PTHR30055:SF175">
    <property type="entry name" value="HTH-TYPE TRANSCRIPTIONAL REPRESSOR KSTR2"/>
    <property type="match status" value="1"/>
</dbReference>
<dbReference type="InterPro" id="IPR050109">
    <property type="entry name" value="HTH-type_TetR-like_transc_reg"/>
</dbReference>
<dbReference type="AlphaFoldDB" id="A0A1E7U4I1"/>
<dbReference type="EMBL" id="CP023284">
    <property type="protein sequence ID" value="ATA54004.1"/>
    <property type="molecule type" value="Genomic_DNA"/>
</dbReference>
<dbReference type="Pfam" id="PF00440">
    <property type="entry name" value="TetR_N"/>
    <property type="match status" value="1"/>
</dbReference>
<dbReference type="InterPro" id="IPR009057">
    <property type="entry name" value="Homeodomain-like_sf"/>
</dbReference>
<reference evidence="2 3" key="1">
    <citation type="submission" date="2017-09" db="EMBL/GenBank/DDBJ databases">
        <title>The diverse metabolic capabilities of V. boronicumulans make it an excellent choice for continued studies on novel biodegradation.</title>
        <authorList>
            <person name="Sun S."/>
        </authorList>
    </citation>
    <scope>NUCLEOTIDE SEQUENCE [LARGE SCALE GENOMIC DNA]</scope>
    <source>
        <strain evidence="2 3">J1</strain>
    </source>
</reference>
<dbReference type="PROSITE" id="PS50977">
    <property type="entry name" value="HTH_TETR_2"/>
    <property type="match status" value="1"/>
</dbReference>
<evidence type="ECO:0000256" key="1">
    <source>
        <dbReference type="SAM" id="MobiDB-lite"/>
    </source>
</evidence>
<dbReference type="InterPro" id="IPR001647">
    <property type="entry name" value="HTH_TetR"/>
</dbReference>
<dbReference type="Proteomes" id="UP000217154">
    <property type="component" value="Chromosome"/>
</dbReference>
<protein>
    <submittedName>
        <fullName evidence="2">TetR/AcrR family transcriptional regulator</fullName>
    </submittedName>
</protein>
<organism evidence="2 3">
    <name type="scientific">Variovorax boronicumulans</name>
    <dbReference type="NCBI Taxonomy" id="436515"/>
    <lineage>
        <taxon>Bacteria</taxon>
        <taxon>Pseudomonadati</taxon>
        <taxon>Pseudomonadota</taxon>
        <taxon>Betaproteobacteria</taxon>
        <taxon>Burkholderiales</taxon>
        <taxon>Comamonadaceae</taxon>
        <taxon>Variovorax</taxon>
    </lineage>
</organism>
<dbReference type="OrthoDB" id="5523834at2"/>
<accession>A0A1E7U4I1</accession>
<dbReference type="Pfam" id="PF17932">
    <property type="entry name" value="TetR_C_24"/>
    <property type="match status" value="1"/>
</dbReference>
<dbReference type="GO" id="GO:0000976">
    <property type="term" value="F:transcription cis-regulatory region binding"/>
    <property type="evidence" value="ECO:0007669"/>
    <property type="project" value="TreeGrafter"/>
</dbReference>
<gene>
    <name evidence="2" type="ORF">CKY39_12800</name>
</gene>
<dbReference type="PANTHER" id="PTHR30055">
    <property type="entry name" value="HTH-TYPE TRANSCRIPTIONAL REGULATOR RUTR"/>
    <property type="match status" value="1"/>
</dbReference>
<dbReference type="InterPro" id="IPR036271">
    <property type="entry name" value="Tet_transcr_reg_TetR-rel_C_sf"/>
</dbReference>
<dbReference type="KEGG" id="vbo:CKY39_12800"/>